<dbReference type="Proteomes" id="UP001549363">
    <property type="component" value="Unassembled WGS sequence"/>
</dbReference>
<gene>
    <name evidence="3" type="ORF">ABIA69_000115</name>
</gene>
<evidence type="ECO:0000256" key="2">
    <source>
        <dbReference type="SAM" id="Phobius"/>
    </source>
</evidence>
<feature type="region of interest" description="Disordered" evidence="1">
    <location>
        <begin position="109"/>
        <end position="142"/>
    </location>
</feature>
<proteinExistence type="predicted"/>
<dbReference type="RefSeq" id="WP_354470681.1">
    <property type="nucleotide sequence ID" value="NZ_JBEPSB010000001.1"/>
</dbReference>
<keyword evidence="2" id="KW-1133">Transmembrane helix</keyword>
<keyword evidence="2" id="KW-0472">Membrane</keyword>
<feature type="transmembrane region" description="Helical" evidence="2">
    <location>
        <begin position="89"/>
        <end position="108"/>
    </location>
</feature>
<dbReference type="EMBL" id="JBEPSB010000001">
    <property type="protein sequence ID" value="MET4558972.1"/>
    <property type="molecule type" value="Genomic_DNA"/>
</dbReference>
<organism evidence="3 4">
    <name type="scientific">Lysinibacillus parviboronicapiens</name>
    <dbReference type="NCBI Taxonomy" id="436516"/>
    <lineage>
        <taxon>Bacteria</taxon>
        <taxon>Bacillati</taxon>
        <taxon>Bacillota</taxon>
        <taxon>Bacilli</taxon>
        <taxon>Bacillales</taxon>
        <taxon>Bacillaceae</taxon>
        <taxon>Lysinibacillus</taxon>
    </lineage>
</organism>
<evidence type="ECO:0000313" key="3">
    <source>
        <dbReference type="EMBL" id="MET4558972.1"/>
    </source>
</evidence>
<evidence type="ECO:0000256" key="1">
    <source>
        <dbReference type="SAM" id="MobiDB-lite"/>
    </source>
</evidence>
<sequence>MTHKQFDEDQLEQVLNNAPKLSDHRSKDEVLQRLLADARLQDNSHLQAAVQEPIESQLTTHEVNEKQDFIQAENKDLPITKRKYKKMPLFMSVAAVFVLTLIAGSMFVNNNDSPKDQATPDSATFSSMPENRATKEIESSDNVMDSSIVAEHTRMMSLRTSVYEEDLTDAVVFRIGLAGGKAAESVPMTYIIPNERVVADFGKEKPTSLQMYEKYAPQIDEEAMGFTNYHPYKGELEEKGETLVHVLPKKNAYDIASASVSKYLGSLKDTFSDSDYKEIAFENADGTAYEFSQVGEPSEPMALIPREHYNFYVYTETNGTEYLSPDFRKTFSTVTEALTDMRHKNDDVYVSAIPENVTYTVKEEADGVVVTFDVELDLMTMDAVRATQLIEAMMLTAASFDKKLRLDNVVQDSWEGFDLTKYLPMPVGANKQYMPE</sequence>
<keyword evidence="2" id="KW-0812">Transmembrane</keyword>
<name>A0ABV2PDE0_9BACI</name>
<protein>
    <submittedName>
        <fullName evidence="3">Rhodanese-related sulfurtransferase</fullName>
    </submittedName>
</protein>
<reference evidence="3 4" key="1">
    <citation type="submission" date="2024-06" db="EMBL/GenBank/DDBJ databases">
        <title>Sorghum-associated microbial communities from plants grown in Nebraska, USA.</title>
        <authorList>
            <person name="Schachtman D."/>
        </authorList>
    </citation>
    <scope>NUCLEOTIDE SEQUENCE [LARGE SCALE GENOMIC DNA]</scope>
    <source>
        <strain evidence="3 4">736</strain>
    </source>
</reference>
<accession>A0ABV2PDE0</accession>
<evidence type="ECO:0000313" key="4">
    <source>
        <dbReference type="Proteomes" id="UP001549363"/>
    </source>
</evidence>
<comment type="caution">
    <text evidence="3">The sequence shown here is derived from an EMBL/GenBank/DDBJ whole genome shotgun (WGS) entry which is preliminary data.</text>
</comment>
<feature type="compositionally biased region" description="Polar residues" evidence="1">
    <location>
        <begin position="119"/>
        <end position="129"/>
    </location>
</feature>
<keyword evidence="4" id="KW-1185">Reference proteome</keyword>